<dbReference type="InterPro" id="IPR050706">
    <property type="entry name" value="Cyclic-di-GMP_PDE-like"/>
</dbReference>
<dbReference type="EMBL" id="MCGG01000052">
    <property type="protein sequence ID" value="OEJ65377.1"/>
    <property type="molecule type" value="Genomic_DNA"/>
</dbReference>
<dbReference type="InterPro" id="IPR001633">
    <property type="entry name" value="EAL_dom"/>
</dbReference>
<dbReference type="GO" id="GO:0071111">
    <property type="term" value="F:cyclic-guanylate-specific phosphodiesterase activity"/>
    <property type="evidence" value="ECO:0007669"/>
    <property type="project" value="InterPro"/>
</dbReference>
<dbReference type="SMART" id="SM00052">
    <property type="entry name" value="EAL"/>
    <property type="match status" value="1"/>
</dbReference>
<evidence type="ECO:0000259" key="1">
    <source>
        <dbReference type="PROSITE" id="PS50883"/>
    </source>
</evidence>
<dbReference type="Proteomes" id="UP000095347">
    <property type="component" value="Unassembled WGS sequence"/>
</dbReference>
<accession>A0A1E5Q521</accession>
<comment type="caution">
    <text evidence="2">The sequence shown here is derived from an EMBL/GenBank/DDBJ whole genome shotgun (WGS) entry which is preliminary data.</text>
</comment>
<dbReference type="STRING" id="28181.BEN30_14770"/>
<evidence type="ECO:0000313" key="2">
    <source>
        <dbReference type="EMBL" id="OEJ65377.1"/>
    </source>
</evidence>
<dbReference type="PROSITE" id="PS50883">
    <property type="entry name" value="EAL"/>
    <property type="match status" value="1"/>
</dbReference>
<dbReference type="CDD" id="cd01948">
    <property type="entry name" value="EAL"/>
    <property type="match status" value="1"/>
</dbReference>
<gene>
    <name evidence="2" type="ORF">BEN30_14770</name>
</gene>
<feature type="domain" description="EAL" evidence="1">
    <location>
        <begin position="10"/>
        <end position="259"/>
    </location>
</feature>
<dbReference type="PANTHER" id="PTHR33121:SF15">
    <property type="entry name" value="BLUE LIGHT- AND TEMPERATURE-REGULATED ANTIREPRESSOR BLUF"/>
    <property type="match status" value="1"/>
</dbReference>
<dbReference type="Gene3D" id="3.20.20.450">
    <property type="entry name" value="EAL domain"/>
    <property type="match status" value="1"/>
</dbReference>
<sequence>MTLLSSEPPLDFRPLGCKECLEGKPLGFDITMAYQPIIDPHTKTVFAYEALVRGKDGAGAGEVLSRVTDTNRYIFDQTCRVTAIQIAARLGIECNLSINFLPNAVYRPETCIRATIEAADQFGLPVNRIIFEVTEAEPINDPAHLQNIFDEYRDRGFITAIDDFGSGYAGLNLLTKFKPQILKLDMELCQGIATDVIKRTITHGAIETAHALGIKVIAEGVEEQGDLDMLRELNVDYFQGYILCKPKTEALPEPDYSAL</sequence>
<evidence type="ECO:0000313" key="3">
    <source>
        <dbReference type="Proteomes" id="UP000095347"/>
    </source>
</evidence>
<dbReference type="Pfam" id="PF00563">
    <property type="entry name" value="EAL"/>
    <property type="match status" value="1"/>
</dbReference>
<organism evidence="2 3">
    <name type="scientific">Magnetovibrio blakemorei</name>
    <dbReference type="NCBI Taxonomy" id="28181"/>
    <lineage>
        <taxon>Bacteria</taxon>
        <taxon>Pseudomonadati</taxon>
        <taxon>Pseudomonadota</taxon>
        <taxon>Alphaproteobacteria</taxon>
        <taxon>Rhodospirillales</taxon>
        <taxon>Magnetovibrionaceae</taxon>
        <taxon>Magnetovibrio</taxon>
    </lineage>
</organism>
<dbReference type="SUPFAM" id="SSF141868">
    <property type="entry name" value="EAL domain-like"/>
    <property type="match status" value="1"/>
</dbReference>
<keyword evidence="3" id="KW-1185">Reference proteome</keyword>
<dbReference type="InterPro" id="IPR035919">
    <property type="entry name" value="EAL_sf"/>
</dbReference>
<name>A0A1E5Q521_9PROT</name>
<proteinExistence type="predicted"/>
<protein>
    <submittedName>
        <fullName evidence="2">Diguanylate phosphodiesterase</fullName>
    </submittedName>
</protein>
<dbReference type="AlphaFoldDB" id="A0A1E5Q521"/>
<reference evidence="3" key="1">
    <citation type="submission" date="2016-07" db="EMBL/GenBank/DDBJ databases">
        <authorList>
            <person name="Florea S."/>
            <person name="Webb J.S."/>
            <person name="Jaromczyk J."/>
            <person name="Schardl C.L."/>
        </authorList>
    </citation>
    <scope>NUCLEOTIDE SEQUENCE [LARGE SCALE GENOMIC DNA]</scope>
    <source>
        <strain evidence="3">MV-1</strain>
    </source>
</reference>
<dbReference type="PANTHER" id="PTHR33121">
    <property type="entry name" value="CYCLIC DI-GMP PHOSPHODIESTERASE PDEF"/>
    <property type="match status" value="1"/>
</dbReference>